<dbReference type="GO" id="GO:0005634">
    <property type="term" value="C:nucleus"/>
    <property type="evidence" value="ECO:0007669"/>
    <property type="project" value="UniProtKB-SubCell"/>
</dbReference>
<dbReference type="PROSITE" id="PS50048">
    <property type="entry name" value="ZN2_CY6_FUNGAL_2"/>
    <property type="match status" value="1"/>
</dbReference>
<dbReference type="GO" id="GO:0045944">
    <property type="term" value="P:positive regulation of transcription by RNA polymerase II"/>
    <property type="evidence" value="ECO:0007669"/>
    <property type="project" value="TreeGrafter"/>
</dbReference>
<keyword evidence="11" id="KW-1185">Reference proteome</keyword>
<sequence length="697" mass="77453">MSAECQRSVLSCKRCRKRKTKCDRKLPSCSQCCAAKAECTGFSLSESSSEVPRSVVRHLEYEIARLETELAQAGHLDAINGADILLRMPASKTPQVISNFNGSHKPEHEHEHTDATAHSHIEPTSPNPYIDPLTESITISRSVQSMMSATLPHGPGLTDLVSRVRMGLTPSSASAAVQSAISNGIPRNLGFKPPTLTRRKTIEIKVLRSMPKEIIHSLTQKFASKVLPQYAFFHESALWEIIDRVLATVETRTVTDSISHEYYPLPPDYDFLVLYLVLAISVTLGSTKGGHESRCMSLSASLFEEGIKHFSSEMVIPSDLAELQLNLLMLLYATINPRSANVWILTGAVMRSCLELGLHREFPETRRLDTATRELRRKLFWSAYCMDRSICSALQRPLSIPDAAISTQFPSVFVEAEAKLPSLGIIYYHQLLSEMVQVHFQGEPLGGNGIWDVWIAGMETKLRTWYSDSCKETGSNEMVEFALSRGLMILHRPSPRTPLPSQHSLLIAFEAAASSARSHREHIYTGFFRRPWLSAHHTLEAAVILLFCLRHGCSTISSKFNAGQIFEMSKLFTANFLAIASQGWLEVSNYAGVYERLLGSLLEAVFSPTKDPQEHFGPAQDAELTRLLYPGPAHLEKLRFGRTLVAETSPFDFSLFHLDDQILAFDGITASDLDAGLTGNTDFLDHGLGFDDLGLLF</sequence>
<dbReference type="SMART" id="SM00906">
    <property type="entry name" value="Fungal_trans"/>
    <property type="match status" value="1"/>
</dbReference>
<organism evidence="10 11">
    <name type="scientific">Amniculicola lignicola CBS 123094</name>
    <dbReference type="NCBI Taxonomy" id="1392246"/>
    <lineage>
        <taxon>Eukaryota</taxon>
        <taxon>Fungi</taxon>
        <taxon>Dikarya</taxon>
        <taxon>Ascomycota</taxon>
        <taxon>Pezizomycotina</taxon>
        <taxon>Dothideomycetes</taxon>
        <taxon>Pleosporomycetidae</taxon>
        <taxon>Pleosporales</taxon>
        <taxon>Amniculicolaceae</taxon>
        <taxon>Amniculicola</taxon>
    </lineage>
</organism>
<dbReference type="Proteomes" id="UP000799779">
    <property type="component" value="Unassembled WGS sequence"/>
</dbReference>
<name>A0A6A5WER0_9PLEO</name>
<proteinExistence type="predicted"/>
<dbReference type="GO" id="GO:0006351">
    <property type="term" value="P:DNA-templated transcription"/>
    <property type="evidence" value="ECO:0007669"/>
    <property type="project" value="InterPro"/>
</dbReference>
<dbReference type="Pfam" id="PF04082">
    <property type="entry name" value="Fungal_trans"/>
    <property type="match status" value="1"/>
</dbReference>
<dbReference type="EMBL" id="ML977589">
    <property type="protein sequence ID" value="KAF2000360.1"/>
    <property type="molecule type" value="Genomic_DNA"/>
</dbReference>
<evidence type="ECO:0000256" key="6">
    <source>
        <dbReference type="ARBA" id="ARBA00023163"/>
    </source>
</evidence>
<evidence type="ECO:0000256" key="5">
    <source>
        <dbReference type="ARBA" id="ARBA00023125"/>
    </source>
</evidence>
<dbReference type="InterPro" id="IPR036864">
    <property type="entry name" value="Zn2-C6_fun-type_DNA-bd_sf"/>
</dbReference>
<gene>
    <name evidence="10" type="ORF">P154DRAFT_200874</name>
</gene>
<dbReference type="OrthoDB" id="2399539at2759"/>
<keyword evidence="2" id="KW-0479">Metal-binding</keyword>
<evidence type="ECO:0000313" key="11">
    <source>
        <dbReference type="Proteomes" id="UP000799779"/>
    </source>
</evidence>
<dbReference type="Gene3D" id="4.10.240.10">
    <property type="entry name" value="Zn(2)-C6 fungal-type DNA-binding domain"/>
    <property type="match status" value="1"/>
</dbReference>
<dbReference type="GO" id="GO:0043565">
    <property type="term" value="F:sequence-specific DNA binding"/>
    <property type="evidence" value="ECO:0007669"/>
    <property type="project" value="TreeGrafter"/>
</dbReference>
<evidence type="ECO:0000256" key="8">
    <source>
        <dbReference type="SAM" id="MobiDB-lite"/>
    </source>
</evidence>
<feature type="region of interest" description="Disordered" evidence="8">
    <location>
        <begin position="100"/>
        <end position="128"/>
    </location>
</feature>
<dbReference type="SUPFAM" id="SSF57701">
    <property type="entry name" value="Zn2/Cys6 DNA-binding domain"/>
    <property type="match status" value="1"/>
</dbReference>
<accession>A0A6A5WER0</accession>
<feature type="domain" description="Zn(2)-C6 fungal-type" evidence="9">
    <location>
        <begin position="11"/>
        <end position="40"/>
    </location>
</feature>
<dbReference type="PANTHER" id="PTHR47782">
    <property type="entry name" value="ZN(II)2CYS6 TRANSCRIPTION FACTOR (EUROFUNG)-RELATED"/>
    <property type="match status" value="1"/>
</dbReference>
<dbReference type="AlphaFoldDB" id="A0A6A5WER0"/>
<dbReference type="PROSITE" id="PS00463">
    <property type="entry name" value="ZN2_CY6_FUNGAL_1"/>
    <property type="match status" value="1"/>
</dbReference>
<dbReference type="Pfam" id="PF00172">
    <property type="entry name" value="Zn_clus"/>
    <property type="match status" value="1"/>
</dbReference>
<dbReference type="CDD" id="cd00067">
    <property type="entry name" value="GAL4"/>
    <property type="match status" value="1"/>
</dbReference>
<reference evidence="10" key="1">
    <citation type="journal article" date="2020" name="Stud. Mycol.">
        <title>101 Dothideomycetes genomes: a test case for predicting lifestyles and emergence of pathogens.</title>
        <authorList>
            <person name="Haridas S."/>
            <person name="Albert R."/>
            <person name="Binder M."/>
            <person name="Bloem J."/>
            <person name="Labutti K."/>
            <person name="Salamov A."/>
            <person name="Andreopoulos B."/>
            <person name="Baker S."/>
            <person name="Barry K."/>
            <person name="Bills G."/>
            <person name="Bluhm B."/>
            <person name="Cannon C."/>
            <person name="Castanera R."/>
            <person name="Culley D."/>
            <person name="Daum C."/>
            <person name="Ezra D."/>
            <person name="Gonzalez J."/>
            <person name="Henrissat B."/>
            <person name="Kuo A."/>
            <person name="Liang C."/>
            <person name="Lipzen A."/>
            <person name="Lutzoni F."/>
            <person name="Magnuson J."/>
            <person name="Mondo S."/>
            <person name="Nolan M."/>
            <person name="Ohm R."/>
            <person name="Pangilinan J."/>
            <person name="Park H.-J."/>
            <person name="Ramirez L."/>
            <person name="Alfaro M."/>
            <person name="Sun H."/>
            <person name="Tritt A."/>
            <person name="Yoshinaga Y."/>
            <person name="Zwiers L.-H."/>
            <person name="Turgeon B."/>
            <person name="Goodwin S."/>
            <person name="Spatafora J."/>
            <person name="Crous P."/>
            <person name="Grigoriev I."/>
        </authorList>
    </citation>
    <scope>NUCLEOTIDE SEQUENCE</scope>
    <source>
        <strain evidence="10">CBS 123094</strain>
    </source>
</reference>
<evidence type="ECO:0000256" key="2">
    <source>
        <dbReference type="ARBA" id="ARBA00022723"/>
    </source>
</evidence>
<feature type="compositionally biased region" description="Basic and acidic residues" evidence="8">
    <location>
        <begin position="104"/>
        <end position="121"/>
    </location>
</feature>
<keyword evidence="4" id="KW-0805">Transcription regulation</keyword>
<dbReference type="InterPro" id="IPR001138">
    <property type="entry name" value="Zn2Cys6_DnaBD"/>
</dbReference>
<keyword evidence="6" id="KW-0804">Transcription</keyword>
<evidence type="ECO:0000259" key="9">
    <source>
        <dbReference type="PROSITE" id="PS50048"/>
    </source>
</evidence>
<keyword evidence="3" id="KW-0862">Zinc</keyword>
<evidence type="ECO:0000313" key="10">
    <source>
        <dbReference type="EMBL" id="KAF2000360.1"/>
    </source>
</evidence>
<evidence type="ECO:0000256" key="7">
    <source>
        <dbReference type="ARBA" id="ARBA00023242"/>
    </source>
</evidence>
<comment type="subcellular location">
    <subcellularLocation>
        <location evidence="1">Nucleus</location>
    </subcellularLocation>
</comment>
<dbReference type="SMART" id="SM00066">
    <property type="entry name" value="GAL4"/>
    <property type="match status" value="1"/>
</dbReference>
<evidence type="ECO:0000256" key="3">
    <source>
        <dbReference type="ARBA" id="ARBA00022833"/>
    </source>
</evidence>
<protein>
    <recommendedName>
        <fullName evidence="9">Zn(2)-C6 fungal-type domain-containing protein</fullName>
    </recommendedName>
</protein>
<dbReference type="GO" id="GO:0008270">
    <property type="term" value="F:zinc ion binding"/>
    <property type="evidence" value="ECO:0007669"/>
    <property type="project" value="InterPro"/>
</dbReference>
<dbReference type="InterPro" id="IPR052202">
    <property type="entry name" value="Yeast_MetPath_Reg"/>
</dbReference>
<keyword evidence="5" id="KW-0238">DNA-binding</keyword>
<keyword evidence="7" id="KW-0539">Nucleus</keyword>
<evidence type="ECO:0000256" key="1">
    <source>
        <dbReference type="ARBA" id="ARBA00004123"/>
    </source>
</evidence>
<dbReference type="CDD" id="cd12148">
    <property type="entry name" value="fungal_TF_MHR"/>
    <property type="match status" value="1"/>
</dbReference>
<dbReference type="PANTHER" id="PTHR47782:SF1">
    <property type="entry name" value="PYRIMIDINE PATHWAY REGULATORY PROTEIN 1"/>
    <property type="match status" value="1"/>
</dbReference>
<dbReference type="GO" id="GO:0000981">
    <property type="term" value="F:DNA-binding transcription factor activity, RNA polymerase II-specific"/>
    <property type="evidence" value="ECO:0007669"/>
    <property type="project" value="InterPro"/>
</dbReference>
<dbReference type="InterPro" id="IPR007219">
    <property type="entry name" value="XnlR_reg_dom"/>
</dbReference>
<evidence type="ECO:0000256" key="4">
    <source>
        <dbReference type="ARBA" id="ARBA00023015"/>
    </source>
</evidence>